<evidence type="ECO:0000313" key="6">
    <source>
        <dbReference type="Proteomes" id="UP000011096"/>
    </source>
</evidence>
<evidence type="ECO:0000313" key="2">
    <source>
        <dbReference type="EMBL" id="KAF4473728.1"/>
    </source>
</evidence>
<feature type="domain" description="Retrotransposon gag" evidence="1">
    <location>
        <begin position="81"/>
        <end position="159"/>
    </location>
</feature>
<comment type="caution">
    <text evidence="4">The sequence shown here is derived from an EMBL/GenBank/DDBJ whole genome shotgun (WGS) entry which is preliminary data.</text>
</comment>
<keyword evidence="6" id="KW-1185">Reference proteome</keyword>
<dbReference type="RefSeq" id="XP_066008831.1">
    <property type="nucleotide sequence ID" value="XM_066151952.1"/>
</dbReference>
<reference evidence="4 6" key="1">
    <citation type="submission" date="2012-08" db="EMBL/GenBank/DDBJ databases">
        <authorList>
            <person name="Gan P.H.P."/>
            <person name="Ikeda K."/>
            <person name="Irieda H."/>
            <person name="Narusaka M."/>
            <person name="O'Connell R.J."/>
            <person name="Narusaka Y."/>
            <person name="Takano Y."/>
            <person name="Kubo Y."/>
            <person name="Shirasu K."/>
        </authorList>
    </citation>
    <scope>NUCLEOTIDE SEQUENCE [LARGE SCALE GENOMIC DNA]</scope>
    <source>
        <strain evidence="4 6">Nara gc5</strain>
    </source>
</reference>
<dbReference type="OrthoDB" id="5141729at2759"/>
<dbReference type="GeneID" id="43611475"/>
<evidence type="ECO:0000313" key="3">
    <source>
        <dbReference type="EMBL" id="KAF4479498.1"/>
    </source>
</evidence>
<evidence type="ECO:0000313" key="4">
    <source>
        <dbReference type="EMBL" id="KAF4482461.1"/>
    </source>
</evidence>
<dbReference type="AlphaFoldDB" id="A0A7J6J1G4"/>
<protein>
    <recommendedName>
        <fullName evidence="1">Retrotransposon gag domain-containing protein</fullName>
    </recommendedName>
</protein>
<name>A0A7J6J1G4_COLFN</name>
<dbReference type="EMBL" id="ANPB02000012">
    <property type="protein sequence ID" value="KAF4473728.1"/>
    <property type="molecule type" value="Genomic_DNA"/>
</dbReference>
<reference evidence="4 6" key="2">
    <citation type="submission" date="2020-04" db="EMBL/GenBank/DDBJ databases">
        <title>Genome sequencing and assembly of multiple isolates from the Colletotrichum gloeosporioides species complex.</title>
        <authorList>
            <person name="Gan P."/>
            <person name="Shirasu K."/>
        </authorList>
    </citation>
    <scope>NUCLEOTIDE SEQUENCE [LARGE SCALE GENOMIC DNA]</scope>
    <source>
        <strain evidence="4 6">Nara gc5</strain>
    </source>
</reference>
<proteinExistence type="predicted"/>
<dbReference type="Pfam" id="PF03732">
    <property type="entry name" value="Retrotrans_gag"/>
    <property type="match status" value="1"/>
</dbReference>
<dbReference type="InterPro" id="IPR005162">
    <property type="entry name" value="Retrotrans_gag_dom"/>
</dbReference>
<dbReference type="EMBL" id="ANPB02000007">
    <property type="protein sequence ID" value="KAF4479498.1"/>
    <property type="molecule type" value="Genomic_DNA"/>
</dbReference>
<evidence type="ECO:0000313" key="5">
    <source>
        <dbReference type="EMBL" id="KAF4485139.1"/>
    </source>
</evidence>
<organism evidence="4 6">
    <name type="scientific">Colletotrichum fructicola (strain Nara gc5)</name>
    <name type="common">Anthracnose fungus</name>
    <name type="synonym">Colletotrichum gloeosporioides (strain Nara gc5)</name>
    <dbReference type="NCBI Taxonomy" id="1213859"/>
    <lineage>
        <taxon>Eukaryota</taxon>
        <taxon>Fungi</taxon>
        <taxon>Dikarya</taxon>
        <taxon>Ascomycota</taxon>
        <taxon>Pezizomycotina</taxon>
        <taxon>Sordariomycetes</taxon>
        <taxon>Hypocreomycetidae</taxon>
        <taxon>Glomerellales</taxon>
        <taxon>Glomerellaceae</taxon>
        <taxon>Colletotrichum</taxon>
        <taxon>Colletotrichum gloeosporioides species complex</taxon>
    </lineage>
</organism>
<dbReference type="EMBL" id="ANPB02000004">
    <property type="protein sequence ID" value="KAF4485139.1"/>
    <property type="molecule type" value="Genomic_DNA"/>
</dbReference>
<dbReference type="InParanoid" id="A0A7J6J1G4"/>
<dbReference type="Proteomes" id="UP000011096">
    <property type="component" value="Unassembled WGS sequence"/>
</dbReference>
<dbReference type="EMBL" id="ANPB02000005">
    <property type="protein sequence ID" value="KAF4482461.1"/>
    <property type="molecule type" value="Genomic_DNA"/>
</dbReference>
<gene>
    <name evidence="5" type="ORF">CGGC5_v008034</name>
    <name evidence="4" type="ORF">CGGC5_v009136</name>
    <name evidence="3" type="ORF">CGGC5_v012791</name>
    <name evidence="2" type="ORF">CGGC5_v017311</name>
</gene>
<sequence>MIESLQQQIDALKAERTARPRQVLPTCAKFNGRSSDWDTWILAMKAKLKVDGLAIGNDDSQLYYVYSSLDSNVQAMVLPFVRNAERNNVWDVAGLIQHLERIFDDPNKAKKAGQRLRDLEQRQSSLSRYLATFERTLYEANADSWPDDAKITALTGGLNKEVKQKLNTQLTLPTKYDDFIRVLLALEAAEKGGK</sequence>
<accession>A0A7J6J1G4</accession>
<evidence type="ECO:0000259" key="1">
    <source>
        <dbReference type="Pfam" id="PF03732"/>
    </source>
</evidence>